<feature type="region of interest" description="Disordered" evidence="2">
    <location>
        <begin position="216"/>
        <end position="237"/>
    </location>
</feature>
<feature type="transmembrane region" description="Helical" evidence="3">
    <location>
        <begin position="274"/>
        <end position="295"/>
    </location>
</feature>
<keyword evidence="3" id="KW-0472">Membrane</keyword>
<feature type="transmembrane region" description="Helical" evidence="3">
    <location>
        <begin position="249"/>
        <end position="268"/>
    </location>
</feature>
<dbReference type="PANTHER" id="PTHR41259:SF1">
    <property type="entry name" value="DOUBLE-STRAND BREAK REPAIR RAD50 ATPASE, PUTATIVE-RELATED"/>
    <property type="match status" value="1"/>
</dbReference>
<reference evidence="5" key="2">
    <citation type="submission" date="2021-04" db="EMBL/GenBank/DDBJ databases">
        <authorList>
            <person name="Gilroy R."/>
        </authorList>
    </citation>
    <scope>NUCLEOTIDE SEQUENCE</scope>
    <source>
        <strain evidence="5">ChiHjej12B11-1927</strain>
    </source>
</reference>
<dbReference type="PANTHER" id="PTHR41259">
    <property type="entry name" value="DOUBLE-STRAND BREAK REPAIR RAD50 ATPASE, PUTATIVE-RELATED"/>
    <property type="match status" value="1"/>
</dbReference>
<evidence type="ECO:0000313" key="5">
    <source>
        <dbReference type="EMBL" id="HIX38077.1"/>
    </source>
</evidence>
<dbReference type="Proteomes" id="UP000824230">
    <property type="component" value="Unassembled WGS sequence"/>
</dbReference>
<evidence type="ECO:0000313" key="6">
    <source>
        <dbReference type="Proteomes" id="UP000824230"/>
    </source>
</evidence>
<feature type="domain" description="Rad50/SbcC-type AAA" evidence="4">
    <location>
        <begin position="8"/>
        <end position="223"/>
    </location>
</feature>
<dbReference type="GO" id="GO:0016887">
    <property type="term" value="F:ATP hydrolysis activity"/>
    <property type="evidence" value="ECO:0007669"/>
    <property type="project" value="InterPro"/>
</dbReference>
<accession>A0A9D2ANN3</accession>
<name>A0A9D2ANN3_9FIRM</name>
<organism evidence="5 6">
    <name type="scientific">Candidatus Blautia pullistercoris</name>
    <dbReference type="NCBI Taxonomy" id="2838499"/>
    <lineage>
        <taxon>Bacteria</taxon>
        <taxon>Bacillati</taxon>
        <taxon>Bacillota</taxon>
        <taxon>Clostridia</taxon>
        <taxon>Lachnospirales</taxon>
        <taxon>Lachnospiraceae</taxon>
        <taxon>Blautia</taxon>
    </lineage>
</organism>
<dbReference type="InterPro" id="IPR027417">
    <property type="entry name" value="P-loop_NTPase"/>
</dbReference>
<keyword evidence="3" id="KW-1133">Transmembrane helix</keyword>
<gene>
    <name evidence="5" type="ORF">H9738_09465</name>
</gene>
<protein>
    <submittedName>
        <fullName evidence="5">AAA family ATPase</fullName>
    </submittedName>
</protein>
<evidence type="ECO:0000256" key="3">
    <source>
        <dbReference type="SAM" id="Phobius"/>
    </source>
</evidence>
<dbReference type="AlphaFoldDB" id="A0A9D2ANN3"/>
<keyword evidence="3" id="KW-0812">Transmembrane</keyword>
<dbReference type="GO" id="GO:0006302">
    <property type="term" value="P:double-strand break repair"/>
    <property type="evidence" value="ECO:0007669"/>
    <property type="project" value="InterPro"/>
</dbReference>
<dbReference type="SUPFAM" id="SSF52540">
    <property type="entry name" value="P-loop containing nucleoside triphosphate hydrolases"/>
    <property type="match status" value="1"/>
</dbReference>
<reference evidence="5" key="1">
    <citation type="journal article" date="2021" name="PeerJ">
        <title>Extensive microbial diversity within the chicken gut microbiome revealed by metagenomics and culture.</title>
        <authorList>
            <person name="Gilroy R."/>
            <person name="Ravi A."/>
            <person name="Getino M."/>
            <person name="Pursley I."/>
            <person name="Horton D.L."/>
            <person name="Alikhan N.F."/>
            <person name="Baker D."/>
            <person name="Gharbi K."/>
            <person name="Hall N."/>
            <person name="Watson M."/>
            <person name="Adriaenssens E.M."/>
            <person name="Foster-Nyarko E."/>
            <person name="Jarju S."/>
            <person name="Secka A."/>
            <person name="Antonio M."/>
            <person name="Oren A."/>
            <person name="Chaudhuri R.R."/>
            <person name="La Ragione R."/>
            <person name="Hildebrand F."/>
            <person name="Pallen M.J."/>
        </authorList>
    </citation>
    <scope>NUCLEOTIDE SEQUENCE</scope>
    <source>
        <strain evidence="5">ChiHjej12B11-1927</strain>
    </source>
</reference>
<dbReference type="Pfam" id="PF13476">
    <property type="entry name" value="AAA_23"/>
    <property type="match status" value="1"/>
</dbReference>
<dbReference type="EMBL" id="DXFG01000197">
    <property type="protein sequence ID" value="HIX38077.1"/>
    <property type="molecule type" value="Genomic_DNA"/>
</dbReference>
<evidence type="ECO:0000256" key="2">
    <source>
        <dbReference type="SAM" id="MobiDB-lite"/>
    </source>
</evidence>
<dbReference type="Gene3D" id="3.40.50.300">
    <property type="entry name" value="P-loop containing nucleotide triphosphate hydrolases"/>
    <property type="match status" value="2"/>
</dbReference>
<proteinExistence type="predicted"/>
<dbReference type="InterPro" id="IPR038729">
    <property type="entry name" value="Rad50/SbcC_AAA"/>
</dbReference>
<keyword evidence="1" id="KW-0175">Coiled coil</keyword>
<sequence>MIIKEAYMKNFGKFQKKRISFQQGINIVYGENESGKTTLYTFLQGVFFGIPRKRGTASKTDTYTRCLPWSNPSWYEGSVLFEEGGKDFRLERNFDSRSREAELYCVTDGEKMSVEEGDLEILLGGATQRIYENTAAIGQLKSRTREGLREELEEYLANFQTEGDFLLDPQAALSRLKEQRKEWEKAEKEALNEKEQRMENLRYRIRYTRKEMEDLEKRLEKPEESMENTDDEKGMDTVREEERKSQKKLAAILIFLVLGGAGTVLLWSLDLGGWYGWLIRWCVPLLVLLAVGENFRRYLRERKKEEARSRRRQERALKKERRAGQRSTWQELLRDKETLLYNLQEELEELENDNGKIRKARKEAGSIALAEKMLTKAAGSLQSRRGNFLKEKTWKILGELTQGKYQRGIMDENFQIRLDSGDQYVGLYQVSQGTVEQVYFALRMAAAELLCQEEELPVILDETFAMYDDRRLAQALFWLHKNKRQAILFTCTRRESQILEKLGIPWHQVNL</sequence>
<comment type="caution">
    <text evidence="5">The sequence shown here is derived from an EMBL/GenBank/DDBJ whole genome shotgun (WGS) entry which is preliminary data.</text>
</comment>
<feature type="coiled-coil region" evidence="1">
    <location>
        <begin position="300"/>
        <end position="363"/>
    </location>
</feature>
<evidence type="ECO:0000259" key="4">
    <source>
        <dbReference type="Pfam" id="PF13476"/>
    </source>
</evidence>
<evidence type="ECO:0000256" key="1">
    <source>
        <dbReference type="SAM" id="Coils"/>
    </source>
</evidence>